<keyword evidence="3" id="KW-1185">Reference proteome</keyword>
<feature type="transmembrane region" description="Helical" evidence="1">
    <location>
        <begin position="79"/>
        <end position="99"/>
    </location>
</feature>
<feature type="transmembrane region" description="Helical" evidence="1">
    <location>
        <begin position="105"/>
        <end position="127"/>
    </location>
</feature>
<feature type="transmembrane region" description="Helical" evidence="1">
    <location>
        <begin position="47"/>
        <end position="67"/>
    </location>
</feature>
<dbReference type="EMBL" id="CAJVCH010530482">
    <property type="protein sequence ID" value="CAG7823761.1"/>
    <property type="molecule type" value="Genomic_DNA"/>
</dbReference>
<protein>
    <submittedName>
        <fullName evidence="2">Uncharacterized protein</fullName>
    </submittedName>
</protein>
<sequence>MGRKIGCCGAKVWTRVIGALNGAAQFIHIVFDIMRFPDESMDKGLRLMSLAIITCNLIGLGFSTLLFKGSVDKKPEYLHAWMIVATVTFAFFSLLVPGTLIIGEWVFSIAFVFSAAIIAFCVWVVSVHKEELVAGLKSDLNPI</sequence>
<evidence type="ECO:0000256" key="1">
    <source>
        <dbReference type="SAM" id="Phobius"/>
    </source>
</evidence>
<organism evidence="2 3">
    <name type="scientific">Allacma fusca</name>
    <dbReference type="NCBI Taxonomy" id="39272"/>
    <lineage>
        <taxon>Eukaryota</taxon>
        <taxon>Metazoa</taxon>
        <taxon>Ecdysozoa</taxon>
        <taxon>Arthropoda</taxon>
        <taxon>Hexapoda</taxon>
        <taxon>Collembola</taxon>
        <taxon>Symphypleona</taxon>
        <taxon>Sminthuridae</taxon>
        <taxon>Allacma</taxon>
    </lineage>
</organism>
<evidence type="ECO:0000313" key="3">
    <source>
        <dbReference type="Proteomes" id="UP000708208"/>
    </source>
</evidence>
<accession>A0A8J2KZT0</accession>
<name>A0A8J2KZT0_9HEXA</name>
<keyword evidence="1" id="KW-0472">Membrane</keyword>
<proteinExistence type="predicted"/>
<gene>
    <name evidence="2" type="ORF">AFUS01_LOCUS33958</name>
</gene>
<reference evidence="2" key="1">
    <citation type="submission" date="2021-06" db="EMBL/GenBank/DDBJ databases">
        <authorList>
            <person name="Hodson N. C."/>
            <person name="Mongue J. A."/>
            <person name="Jaron S. K."/>
        </authorList>
    </citation>
    <scope>NUCLEOTIDE SEQUENCE</scope>
</reference>
<keyword evidence="1" id="KW-0812">Transmembrane</keyword>
<evidence type="ECO:0000313" key="2">
    <source>
        <dbReference type="EMBL" id="CAG7823761.1"/>
    </source>
</evidence>
<feature type="transmembrane region" description="Helical" evidence="1">
    <location>
        <begin position="12"/>
        <end position="31"/>
    </location>
</feature>
<dbReference type="AlphaFoldDB" id="A0A8J2KZT0"/>
<comment type="caution">
    <text evidence="2">The sequence shown here is derived from an EMBL/GenBank/DDBJ whole genome shotgun (WGS) entry which is preliminary data.</text>
</comment>
<keyword evidence="1" id="KW-1133">Transmembrane helix</keyword>
<dbReference type="Proteomes" id="UP000708208">
    <property type="component" value="Unassembled WGS sequence"/>
</dbReference>